<dbReference type="SUPFAM" id="SSF53474">
    <property type="entry name" value="alpha/beta-Hydrolases"/>
    <property type="match status" value="1"/>
</dbReference>
<dbReference type="InterPro" id="IPR029058">
    <property type="entry name" value="AB_hydrolase_fold"/>
</dbReference>
<dbReference type="ESTHER" id="9bact-d1pg85">
    <property type="family name" value="Carb_B_Bacteria"/>
</dbReference>
<proteinExistence type="predicted"/>
<sequence>MYGYKFGSGKMTETEQHMEQIMSRYWINFTKTGNPNGDSLPFWTTYQEGKPTVMIIKEGLHLGPVQNQKQMDFFEKFFKEKRK</sequence>
<dbReference type="Gene3D" id="3.40.50.1820">
    <property type="entry name" value="alpha/beta hydrolase"/>
    <property type="match status" value="1"/>
</dbReference>
<dbReference type="EMBL" id="AJWY01004802">
    <property type="protein sequence ID" value="EKC71363.1"/>
    <property type="molecule type" value="Genomic_DNA"/>
</dbReference>
<evidence type="ECO:0000313" key="2">
    <source>
        <dbReference type="EMBL" id="EKC71363.1"/>
    </source>
</evidence>
<dbReference type="AlphaFoldDB" id="K1TNY7"/>
<dbReference type="InterPro" id="IPR002018">
    <property type="entry name" value="CarbesteraseB"/>
</dbReference>
<protein>
    <submittedName>
        <fullName evidence="2">Para-nitrobenzyl esterase</fullName>
    </submittedName>
</protein>
<feature type="domain" description="Carboxylesterase type B" evidence="1">
    <location>
        <begin position="4"/>
        <end position="72"/>
    </location>
</feature>
<comment type="caution">
    <text evidence="2">The sequence shown here is derived from an EMBL/GenBank/DDBJ whole genome shotgun (WGS) entry which is preliminary data.</text>
</comment>
<name>K1TNY7_9ZZZZ</name>
<reference evidence="2" key="1">
    <citation type="journal article" date="2013" name="Environ. Microbiol.">
        <title>Microbiota from the distal guts of lean and obese adolescents exhibit partial functional redundancy besides clear differences in community structure.</title>
        <authorList>
            <person name="Ferrer M."/>
            <person name="Ruiz A."/>
            <person name="Lanza F."/>
            <person name="Haange S.B."/>
            <person name="Oberbach A."/>
            <person name="Till H."/>
            <person name="Bargiela R."/>
            <person name="Campoy C."/>
            <person name="Segura M.T."/>
            <person name="Richter M."/>
            <person name="von Bergen M."/>
            <person name="Seifert J."/>
            <person name="Suarez A."/>
        </authorList>
    </citation>
    <scope>NUCLEOTIDE SEQUENCE</scope>
</reference>
<organism evidence="2">
    <name type="scientific">human gut metagenome</name>
    <dbReference type="NCBI Taxonomy" id="408170"/>
    <lineage>
        <taxon>unclassified sequences</taxon>
        <taxon>metagenomes</taxon>
        <taxon>organismal metagenomes</taxon>
    </lineage>
</organism>
<evidence type="ECO:0000259" key="1">
    <source>
        <dbReference type="Pfam" id="PF00135"/>
    </source>
</evidence>
<gene>
    <name evidence="2" type="ORF">LEA_07300</name>
</gene>
<dbReference type="Pfam" id="PF00135">
    <property type="entry name" value="COesterase"/>
    <property type="match status" value="1"/>
</dbReference>
<accession>K1TNY7</accession>